<evidence type="ECO:0000313" key="2">
    <source>
        <dbReference type="EMBL" id="CDM90387.1"/>
    </source>
</evidence>
<dbReference type="KEGG" id="xbv:XBW1_3030"/>
<evidence type="ECO:0000313" key="3">
    <source>
        <dbReference type="Proteomes" id="UP000032930"/>
    </source>
</evidence>
<reference evidence="2 3" key="1">
    <citation type="submission" date="2014-02" db="EMBL/GenBank/DDBJ databases">
        <authorList>
            <person name="Genoscope - CEA"/>
        </authorList>
    </citation>
    <scope>NUCLEOTIDE SEQUENCE [LARGE SCALE GENOMIC DNA]</scope>
    <source>
        <strain evidence="2 3">CS03</strain>
    </source>
</reference>
<evidence type="ECO:0000256" key="1">
    <source>
        <dbReference type="SAM" id="Coils"/>
    </source>
</evidence>
<protein>
    <submittedName>
        <fullName evidence="2">Tail needle protein gp26</fullName>
    </submittedName>
</protein>
<dbReference type="Proteomes" id="UP000032930">
    <property type="component" value="Chromosome"/>
</dbReference>
<proteinExistence type="predicted"/>
<keyword evidence="1" id="KW-0175">Coiled coil</keyword>
<dbReference type="Gene3D" id="6.10.140.940">
    <property type="match status" value="1"/>
</dbReference>
<organism evidence="2 3">
    <name type="scientific">Xenorhabdus bovienii</name>
    <name type="common">Xenorhabdus nematophila subsp. bovienii</name>
    <dbReference type="NCBI Taxonomy" id="40576"/>
    <lineage>
        <taxon>Bacteria</taxon>
        <taxon>Pseudomonadati</taxon>
        <taxon>Pseudomonadota</taxon>
        <taxon>Gammaproteobacteria</taxon>
        <taxon>Enterobacterales</taxon>
        <taxon>Morganellaceae</taxon>
        <taxon>Xenorhabdus</taxon>
    </lineage>
</organism>
<gene>
    <name evidence="2" type="ORF">XBW1_3030</name>
</gene>
<accession>A0A0B6X940</accession>
<dbReference type="EMBL" id="FO818637">
    <property type="protein sequence ID" value="CDM90387.1"/>
    <property type="molecule type" value="Genomic_DNA"/>
</dbReference>
<feature type="coiled-coil region" evidence="1">
    <location>
        <begin position="69"/>
        <end position="117"/>
    </location>
</feature>
<name>A0A0B6X940_XENBV</name>
<dbReference type="SUPFAM" id="SSF57997">
    <property type="entry name" value="Tropomyosin"/>
    <property type="match status" value="1"/>
</dbReference>
<sequence length="225" mass="24617">MADNSLKNPVEIQATRIDATLLPSNFSQPYFLYVVQQGSDLGNVANKANQAGDGAYDAQVKNDKQDIILDDHGKRITRAEETLEDHEVRIIKAEEDLAKLEVRVLNIEHDVDGLKIKIQDIDGQISEIKVDYVSKKATATQVISSPIDVKNNYLINGLNVVGQRVTGFTAMTGAANKGAIDANQSWNAGETYDQSATQSLMNAVTSLAKRCKAYEDALRTHGLIN</sequence>
<dbReference type="AlphaFoldDB" id="A0A0B6X940"/>
<dbReference type="RefSeq" id="WP_046337066.1">
    <property type="nucleotide sequence ID" value="NZ_CAWMEF010000001.1"/>
</dbReference>
<dbReference type="Gene3D" id="1.20.5.340">
    <property type="match status" value="1"/>
</dbReference>